<dbReference type="PROSITE" id="PS00678">
    <property type="entry name" value="WD_REPEATS_1"/>
    <property type="match status" value="1"/>
</dbReference>
<evidence type="ECO:0000256" key="1">
    <source>
        <dbReference type="ARBA" id="ARBA00022574"/>
    </source>
</evidence>
<evidence type="ECO:0000256" key="3">
    <source>
        <dbReference type="PROSITE-ProRule" id="PRU00221"/>
    </source>
</evidence>
<feature type="repeat" description="WD" evidence="3">
    <location>
        <begin position="42"/>
        <end position="83"/>
    </location>
</feature>
<name>A0A8S1U2C9_9CILI</name>
<dbReference type="EMBL" id="CAJJDO010000030">
    <property type="protein sequence ID" value="CAD8157757.1"/>
    <property type="molecule type" value="Genomic_DNA"/>
</dbReference>
<proteinExistence type="predicted"/>
<feature type="chain" id="PRO_5035890924" evidence="4">
    <location>
        <begin position="25"/>
        <end position="173"/>
    </location>
</feature>
<comment type="caution">
    <text evidence="5">The sequence shown here is derived from an EMBL/GenBank/DDBJ whole genome shotgun (WGS) entry which is preliminary data.</text>
</comment>
<accession>A0A8S1U2C9</accession>
<evidence type="ECO:0000313" key="5">
    <source>
        <dbReference type="EMBL" id="CAD8157757.1"/>
    </source>
</evidence>
<dbReference type="InterPro" id="IPR019775">
    <property type="entry name" value="WD40_repeat_CS"/>
</dbReference>
<dbReference type="InterPro" id="IPR001680">
    <property type="entry name" value="WD40_rpt"/>
</dbReference>
<sequence>MVIIILSLQYASLLKCITLASGSADKSIRLWNIITGQQIQILNSESSTIFSVHFSTDGSTLASGSMDNSINLWDVNTGKQKVKLDENYNCISAVCFSSDCSILACGSVDKSISLWDFKIGKEIICSDKSYQEILLQFKHLFFQIIHNQKSSIPTSLFFLYLNSQYFKHHVLQS</sequence>
<dbReference type="SMART" id="SM00320">
    <property type="entry name" value="WD40"/>
    <property type="match status" value="3"/>
</dbReference>
<keyword evidence="6" id="KW-1185">Reference proteome</keyword>
<dbReference type="OrthoDB" id="338608at2759"/>
<dbReference type="AlphaFoldDB" id="A0A8S1U2C9"/>
<gene>
    <name evidence="5" type="ORF">PPENT_87.1.T0300331</name>
</gene>
<dbReference type="Pfam" id="PF00400">
    <property type="entry name" value="WD40"/>
    <property type="match status" value="3"/>
</dbReference>
<protein>
    <submittedName>
        <fullName evidence="5">Uncharacterized protein</fullName>
    </submittedName>
</protein>
<evidence type="ECO:0000256" key="4">
    <source>
        <dbReference type="SAM" id="SignalP"/>
    </source>
</evidence>
<keyword evidence="2" id="KW-0677">Repeat</keyword>
<feature type="repeat" description="WD" evidence="3">
    <location>
        <begin position="19"/>
        <end position="41"/>
    </location>
</feature>
<evidence type="ECO:0000313" key="6">
    <source>
        <dbReference type="Proteomes" id="UP000689195"/>
    </source>
</evidence>
<dbReference type="Proteomes" id="UP000689195">
    <property type="component" value="Unassembled WGS sequence"/>
</dbReference>
<evidence type="ECO:0000256" key="2">
    <source>
        <dbReference type="ARBA" id="ARBA00022737"/>
    </source>
</evidence>
<dbReference type="PROSITE" id="PS50082">
    <property type="entry name" value="WD_REPEATS_2"/>
    <property type="match status" value="3"/>
</dbReference>
<dbReference type="PANTHER" id="PTHR19848:SF8">
    <property type="entry name" value="F-BOX AND WD REPEAT DOMAIN CONTAINING 7"/>
    <property type="match status" value="1"/>
</dbReference>
<keyword evidence="4" id="KW-0732">Signal</keyword>
<reference evidence="5" key="1">
    <citation type="submission" date="2021-01" db="EMBL/GenBank/DDBJ databases">
        <authorList>
            <consortium name="Genoscope - CEA"/>
            <person name="William W."/>
        </authorList>
    </citation>
    <scope>NUCLEOTIDE SEQUENCE</scope>
</reference>
<keyword evidence="1 3" id="KW-0853">WD repeat</keyword>
<feature type="repeat" description="WD" evidence="3">
    <location>
        <begin position="84"/>
        <end position="125"/>
    </location>
</feature>
<dbReference type="PROSITE" id="PS50294">
    <property type="entry name" value="WD_REPEATS_REGION"/>
    <property type="match status" value="2"/>
</dbReference>
<organism evidence="5 6">
    <name type="scientific">Paramecium pentaurelia</name>
    <dbReference type="NCBI Taxonomy" id="43138"/>
    <lineage>
        <taxon>Eukaryota</taxon>
        <taxon>Sar</taxon>
        <taxon>Alveolata</taxon>
        <taxon>Ciliophora</taxon>
        <taxon>Intramacronucleata</taxon>
        <taxon>Oligohymenophorea</taxon>
        <taxon>Peniculida</taxon>
        <taxon>Parameciidae</taxon>
        <taxon>Paramecium</taxon>
    </lineage>
</organism>
<feature type="signal peptide" evidence="4">
    <location>
        <begin position="1"/>
        <end position="24"/>
    </location>
</feature>
<dbReference type="PANTHER" id="PTHR19848">
    <property type="entry name" value="WD40 REPEAT PROTEIN"/>
    <property type="match status" value="1"/>
</dbReference>